<evidence type="ECO:0000313" key="2">
    <source>
        <dbReference type="Proteomes" id="UP000306236"/>
    </source>
</evidence>
<reference evidence="1 2" key="1">
    <citation type="submission" date="2019-04" db="EMBL/GenBank/DDBJ databases">
        <title>Lampropedia sp YIM MLB12 draf genome.</title>
        <authorList>
            <person name="Wang Y.-X."/>
        </authorList>
    </citation>
    <scope>NUCLEOTIDE SEQUENCE [LARGE SCALE GENOMIC DNA]</scope>
    <source>
        <strain evidence="1 2">YIM MLB12</strain>
    </source>
</reference>
<dbReference type="AlphaFoldDB" id="A0A4S5C233"/>
<keyword evidence="2" id="KW-1185">Reference proteome</keyword>
<gene>
    <name evidence="1" type="ORF">E8K88_01065</name>
</gene>
<accession>A0A4S5C233</accession>
<evidence type="ECO:0008006" key="3">
    <source>
        <dbReference type="Google" id="ProtNLM"/>
    </source>
</evidence>
<dbReference type="RefSeq" id="WP_136404777.1">
    <property type="nucleotide sequence ID" value="NZ_SSWX01000001.1"/>
</dbReference>
<dbReference type="OrthoDB" id="134475at2"/>
<protein>
    <recommendedName>
        <fullName evidence="3">Lactonase family protein</fullName>
    </recommendedName>
</protein>
<comment type="caution">
    <text evidence="1">The sequence shown here is derived from an EMBL/GenBank/DDBJ whole genome shotgun (WGS) entry which is preliminary data.</text>
</comment>
<proteinExistence type="predicted"/>
<sequence length="184" mass="19218">MLFHSKVPRARPPSQAPAALKLRRWGKMLKTAASHLGLALGLAASLYSSQAAAQETPFTCSSVYGVTNGGDLYSIDDQGNTEFVRSIGYAGVNPLGIGPGGRYAYIARQTTASGPQGSVIVYDSLLDEVSSSSAAPQLQPGMARFIAGAVNPVNGWFYIAAPNTAGNVFFLYAYNPDTPAIAAV</sequence>
<organism evidence="1 2">
    <name type="scientific">Lampropedia aestuarii</name>
    <dbReference type="NCBI Taxonomy" id="2562762"/>
    <lineage>
        <taxon>Bacteria</taxon>
        <taxon>Pseudomonadati</taxon>
        <taxon>Pseudomonadota</taxon>
        <taxon>Betaproteobacteria</taxon>
        <taxon>Burkholderiales</taxon>
        <taxon>Comamonadaceae</taxon>
        <taxon>Lampropedia</taxon>
    </lineage>
</organism>
<name>A0A4S5C233_9BURK</name>
<dbReference type="Proteomes" id="UP000306236">
    <property type="component" value="Unassembled WGS sequence"/>
</dbReference>
<dbReference type="EMBL" id="SSWX01000001">
    <property type="protein sequence ID" value="THJ36518.1"/>
    <property type="molecule type" value="Genomic_DNA"/>
</dbReference>
<dbReference type="SUPFAM" id="SSF63825">
    <property type="entry name" value="YWTD domain"/>
    <property type="match status" value="1"/>
</dbReference>
<evidence type="ECO:0000313" key="1">
    <source>
        <dbReference type="EMBL" id="THJ36518.1"/>
    </source>
</evidence>